<dbReference type="SUPFAM" id="SSF52172">
    <property type="entry name" value="CheY-like"/>
    <property type="match status" value="1"/>
</dbReference>
<dbReference type="Proteomes" id="UP000588083">
    <property type="component" value="Unassembled WGS sequence"/>
</dbReference>
<proteinExistence type="predicted"/>
<organism evidence="3 8">
    <name type="scientific">Candidatus Hakubella thermalkaliphila</name>
    <dbReference type="NCBI Taxonomy" id="2754717"/>
    <lineage>
        <taxon>Bacteria</taxon>
        <taxon>Bacillati</taxon>
        <taxon>Actinomycetota</taxon>
        <taxon>Actinomycetota incertae sedis</taxon>
        <taxon>Candidatus Hakubellales</taxon>
        <taxon>Candidatus Hakubellaceae</taxon>
        <taxon>Candidatus Hakubella</taxon>
    </lineage>
</organism>
<evidence type="ECO:0000313" key="4">
    <source>
        <dbReference type="EMBL" id="GFP29607.1"/>
    </source>
</evidence>
<reference evidence="6 7" key="1">
    <citation type="journal article" date="2020" name="Front. Microbiol.">
        <title>Single-cell genomics of novel Actinobacteria with the Wood-Ljungdahl pathway discovered in a serpentinizing system.</title>
        <authorList>
            <person name="Merino N."/>
            <person name="Kawai M."/>
            <person name="Boyd E.S."/>
            <person name="Colman D.R."/>
            <person name="McGlynn S.E."/>
            <person name="Nealson K.H."/>
            <person name="Kurokawa K."/>
            <person name="Hongoh Y."/>
        </authorList>
    </citation>
    <scope>NUCLEOTIDE SEQUENCE [LARGE SCALE GENOMIC DNA]</scope>
    <source>
        <strain evidence="2 7">S03</strain>
        <strain evidence="3 8">S09_30</strain>
        <strain evidence="4 9">S34</strain>
        <strain evidence="5 6">S47</strain>
    </source>
</reference>
<evidence type="ECO:0000259" key="1">
    <source>
        <dbReference type="Pfam" id="PF01656"/>
    </source>
</evidence>
<gene>
    <name evidence="2" type="ORF">HKBW3S03_00335</name>
    <name evidence="3" type="ORF">HKBW3S09_00129</name>
    <name evidence="4" type="ORF">HKBW3S34_00527</name>
    <name evidence="5" type="ORF">HKBW3S47_00872</name>
</gene>
<feature type="domain" description="CobQ/CobB/MinD/ParA nucleotide binding" evidence="1">
    <location>
        <begin position="150"/>
        <end position="363"/>
    </location>
</feature>
<name>A0A6V8NTS4_9ACTN</name>
<dbReference type="InterPro" id="IPR050625">
    <property type="entry name" value="ParA/MinD_ATPase"/>
</dbReference>
<evidence type="ECO:0000313" key="3">
    <source>
        <dbReference type="EMBL" id="GFP22661.1"/>
    </source>
</evidence>
<dbReference type="GO" id="GO:0005829">
    <property type="term" value="C:cytosol"/>
    <property type="evidence" value="ECO:0007669"/>
    <property type="project" value="TreeGrafter"/>
</dbReference>
<dbReference type="InterPro" id="IPR002586">
    <property type="entry name" value="CobQ/CobB/MinD/ParA_Nub-bd_dom"/>
</dbReference>
<dbReference type="RefSeq" id="WP_176235585.1">
    <property type="nucleotide sequence ID" value="NZ_BLRU01000016.1"/>
</dbReference>
<evidence type="ECO:0000313" key="6">
    <source>
        <dbReference type="Proteomes" id="UP000569018"/>
    </source>
</evidence>
<comment type="caution">
    <text evidence="3">The sequence shown here is derived from an EMBL/GenBank/DDBJ whole genome shotgun (WGS) entry which is preliminary data.</text>
</comment>
<dbReference type="Gene3D" id="3.40.50.2300">
    <property type="match status" value="1"/>
</dbReference>
<evidence type="ECO:0000313" key="9">
    <source>
        <dbReference type="Proteomes" id="UP000588083"/>
    </source>
</evidence>
<dbReference type="GO" id="GO:0016887">
    <property type="term" value="F:ATP hydrolysis activity"/>
    <property type="evidence" value="ECO:0007669"/>
    <property type="project" value="TreeGrafter"/>
</dbReference>
<keyword evidence="9" id="KW-1185">Reference proteome</keyword>
<accession>A0A6V8NTS4</accession>
<dbReference type="Pfam" id="PF01656">
    <property type="entry name" value="CbiA"/>
    <property type="match status" value="1"/>
</dbReference>
<evidence type="ECO:0000313" key="2">
    <source>
        <dbReference type="EMBL" id="GFP18830.1"/>
    </source>
</evidence>
<dbReference type="PANTHER" id="PTHR43384:SF13">
    <property type="entry name" value="SLR0110 PROTEIN"/>
    <property type="match status" value="1"/>
</dbReference>
<dbReference type="GO" id="GO:0009898">
    <property type="term" value="C:cytoplasmic side of plasma membrane"/>
    <property type="evidence" value="ECO:0007669"/>
    <property type="project" value="TreeGrafter"/>
</dbReference>
<dbReference type="Proteomes" id="UP000585609">
    <property type="component" value="Unassembled WGS sequence"/>
</dbReference>
<dbReference type="EMBL" id="BLRW01000008">
    <property type="protein sequence ID" value="GFP22661.1"/>
    <property type="molecule type" value="Genomic_DNA"/>
</dbReference>
<dbReference type="Proteomes" id="UP000569018">
    <property type="component" value="Unassembled WGS sequence"/>
</dbReference>
<sequence length="392" mass="43339">MEKVSVVLIDREVQSLQRVRELLEDAPGIEVVDRSTDLHELDFHLSQRIVAVILVGPGYQIEDVTPILERHSVDLAFVSVILLAEEVSAGHLRQALKLNVRDVLEVSCSREDLLETIQRAYEISRKVYSEKVLLGEGITRKEGHPRARVVVVFGPKGGCGKSFLATNLAVGLEVRKKGPVVLFDMNYQSGDVAIMLGLFPQYTVYDVMADIDGLDKEMLSRSLTPHGSGVKVLPAPLEFQQAQFLTDRATGKMVRLLAQMNNFIIIDTDSSFSDHLLAVLDQADHLCMVASNEVPSIKNLKLGLQILGKLNFPEEKILIVLNRAGTKVGLSPEEIEETIQRKIDAAIPSDKVVPISVNKGVPVITQYPRSPVSKRLFQLVELLSAEKVGRGR</sequence>
<dbReference type="GO" id="GO:0005524">
    <property type="term" value="F:ATP binding"/>
    <property type="evidence" value="ECO:0007669"/>
    <property type="project" value="TreeGrafter"/>
</dbReference>
<dbReference type="InterPro" id="IPR027417">
    <property type="entry name" value="P-loop_NTPase"/>
</dbReference>
<dbReference type="SUPFAM" id="SSF52540">
    <property type="entry name" value="P-loop containing nucleoside triphosphate hydrolases"/>
    <property type="match status" value="1"/>
</dbReference>
<dbReference type="AlphaFoldDB" id="A0A6V8NTS4"/>
<evidence type="ECO:0000313" key="7">
    <source>
        <dbReference type="Proteomes" id="UP000574717"/>
    </source>
</evidence>
<evidence type="ECO:0000313" key="5">
    <source>
        <dbReference type="EMBL" id="GFP39172.1"/>
    </source>
</evidence>
<dbReference type="InterPro" id="IPR011006">
    <property type="entry name" value="CheY-like_superfamily"/>
</dbReference>
<dbReference type="Gene3D" id="3.40.50.300">
    <property type="entry name" value="P-loop containing nucleotide triphosphate hydrolases"/>
    <property type="match status" value="1"/>
</dbReference>
<dbReference type="PANTHER" id="PTHR43384">
    <property type="entry name" value="SEPTUM SITE-DETERMINING PROTEIN MIND HOMOLOG, CHLOROPLASTIC-RELATED"/>
    <property type="match status" value="1"/>
</dbReference>
<protein>
    <recommendedName>
        <fullName evidence="1">CobQ/CobB/MinD/ParA nucleotide binding domain-containing protein</fullName>
    </recommendedName>
</protein>
<evidence type="ECO:0000313" key="8">
    <source>
        <dbReference type="Proteomes" id="UP000585609"/>
    </source>
</evidence>
<dbReference type="EMBL" id="BLRZ01000016">
    <property type="protein sequence ID" value="GFP29607.1"/>
    <property type="molecule type" value="Genomic_DNA"/>
</dbReference>
<dbReference type="Proteomes" id="UP000574717">
    <property type="component" value="Unassembled WGS sequence"/>
</dbReference>
<dbReference type="EMBL" id="BLSD01000035">
    <property type="protein sequence ID" value="GFP39172.1"/>
    <property type="molecule type" value="Genomic_DNA"/>
</dbReference>
<dbReference type="GO" id="GO:0051782">
    <property type="term" value="P:negative regulation of cell division"/>
    <property type="evidence" value="ECO:0007669"/>
    <property type="project" value="TreeGrafter"/>
</dbReference>
<dbReference type="EMBL" id="BLRU01000016">
    <property type="protein sequence ID" value="GFP18830.1"/>
    <property type="molecule type" value="Genomic_DNA"/>
</dbReference>